<evidence type="ECO:0000313" key="2">
    <source>
        <dbReference type="Proteomes" id="UP000429552"/>
    </source>
</evidence>
<accession>A0A640TW64</accession>
<proteinExistence type="predicted"/>
<dbReference type="Proteomes" id="UP000429552">
    <property type="component" value="Unassembled WGS sequence"/>
</dbReference>
<reference evidence="1 2" key="1">
    <citation type="submission" date="2019-12" db="EMBL/GenBank/DDBJ databases">
        <title>Whole genome shotgun sequence of Streptomyces libani subsp. libani NBRC 13452.</title>
        <authorList>
            <person name="Ichikawa N."/>
            <person name="Kimura A."/>
            <person name="Kitahashi Y."/>
            <person name="Komaki H."/>
            <person name="Tamura T."/>
        </authorList>
    </citation>
    <scope>NUCLEOTIDE SEQUENCE [LARGE SCALE GENOMIC DNA]</scope>
    <source>
        <strain evidence="1 2">NBRC 13452</strain>
    </source>
</reference>
<organism evidence="1 2">
    <name type="scientific">Streptomyces nigrescens</name>
    <dbReference type="NCBI Taxonomy" id="1920"/>
    <lineage>
        <taxon>Bacteria</taxon>
        <taxon>Bacillati</taxon>
        <taxon>Actinomycetota</taxon>
        <taxon>Actinomycetes</taxon>
        <taxon>Kitasatosporales</taxon>
        <taxon>Streptomycetaceae</taxon>
        <taxon>Streptomyces</taxon>
    </lineage>
</organism>
<comment type="caution">
    <text evidence="1">The sequence shown here is derived from an EMBL/GenBank/DDBJ whole genome shotgun (WGS) entry which is preliminary data.</text>
</comment>
<dbReference type="EMBL" id="BLIP01000003">
    <property type="protein sequence ID" value="GFE26375.1"/>
    <property type="molecule type" value="Genomic_DNA"/>
</dbReference>
<sequence length="110" mass="12106">MTPGPAVLMPTLMPVFVSVFMSVGTHDDVLHLSIVDQSRCVNDISGLFAEARAVDQTAPYVELSYVDTVHGHRRRPLRDRVTGRFASKVDARFPGWEFAGSRPCWDGSGS</sequence>
<protein>
    <submittedName>
        <fullName evidence="1">Uncharacterized protein</fullName>
    </submittedName>
</protein>
<name>A0A640TW64_STRNI</name>
<dbReference type="AlphaFoldDB" id="A0A640TW64"/>
<evidence type="ECO:0000313" key="1">
    <source>
        <dbReference type="EMBL" id="GFE26375.1"/>
    </source>
</evidence>
<gene>
    <name evidence="1" type="ORF">Sliba_68280</name>
</gene>